<keyword evidence="10" id="KW-0678">Repressor</keyword>
<dbReference type="GO" id="GO:0000785">
    <property type="term" value="C:chromatin"/>
    <property type="evidence" value="ECO:0007669"/>
    <property type="project" value="TreeGrafter"/>
</dbReference>
<dbReference type="SUPFAM" id="SSF50978">
    <property type="entry name" value="WD40 repeat-like"/>
    <property type="match status" value="2"/>
</dbReference>
<evidence type="ECO:0000256" key="6">
    <source>
        <dbReference type="ARBA" id="ARBA00023015"/>
    </source>
</evidence>
<protein>
    <recommendedName>
        <fullName evidence="10">Protein HIRA</fullName>
    </recommendedName>
</protein>
<dbReference type="Pfam" id="PF07569">
    <property type="entry name" value="Hira"/>
    <property type="match status" value="1"/>
</dbReference>
<comment type="similarity">
    <text evidence="2 10">Belongs to the WD repeat HIR1 family.</text>
</comment>
<keyword evidence="8 10" id="KW-0539">Nucleus</keyword>
<dbReference type="STRING" id="75913.A0A0K0F7N5"/>
<evidence type="ECO:0000256" key="10">
    <source>
        <dbReference type="RuleBase" id="RU364014"/>
    </source>
</evidence>
<dbReference type="GO" id="GO:0006355">
    <property type="term" value="P:regulation of DNA-templated transcription"/>
    <property type="evidence" value="ECO:0007669"/>
    <property type="project" value="InterPro"/>
</dbReference>
<evidence type="ECO:0000259" key="12">
    <source>
        <dbReference type="Pfam" id="PF24105"/>
    </source>
</evidence>
<keyword evidence="5 10" id="KW-0156">Chromatin regulator</keyword>
<reference evidence="13" key="1">
    <citation type="submission" date="2014-07" db="EMBL/GenBank/DDBJ databases">
        <authorList>
            <person name="Martin A.A"/>
            <person name="De Silva N."/>
        </authorList>
    </citation>
    <scope>NUCLEOTIDE SEQUENCE</scope>
</reference>
<evidence type="ECO:0000256" key="8">
    <source>
        <dbReference type="ARBA" id="ARBA00023242"/>
    </source>
</evidence>
<dbReference type="AlphaFoldDB" id="A0A0K0F7N5"/>
<keyword evidence="6 10" id="KW-0805">Transcription regulation</keyword>
<dbReference type="GO" id="GO:0006351">
    <property type="term" value="P:DNA-templated transcription"/>
    <property type="evidence" value="ECO:0007669"/>
    <property type="project" value="InterPro"/>
</dbReference>
<dbReference type="Proteomes" id="UP000035680">
    <property type="component" value="Unassembled WGS sequence"/>
</dbReference>
<dbReference type="PROSITE" id="PS50294">
    <property type="entry name" value="WD_REPEATS_REGION"/>
    <property type="match status" value="2"/>
</dbReference>
<dbReference type="Pfam" id="PF24105">
    <property type="entry name" value="Beta-prop_CAF1B_HIR1"/>
    <property type="match status" value="1"/>
</dbReference>
<dbReference type="InterPro" id="IPR001680">
    <property type="entry name" value="WD40_rpt"/>
</dbReference>
<evidence type="ECO:0000256" key="4">
    <source>
        <dbReference type="ARBA" id="ARBA00022737"/>
    </source>
</evidence>
<evidence type="ECO:0000256" key="2">
    <source>
        <dbReference type="ARBA" id="ARBA00007306"/>
    </source>
</evidence>
<keyword evidence="7 10" id="KW-0804">Transcription</keyword>
<dbReference type="InterPro" id="IPR031120">
    <property type="entry name" value="HIR1-like"/>
</dbReference>
<feature type="repeat" description="WD" evidence="9">
    <location>
        <begin position="127"/>
        <end position="161"/>
    </location>
</feature>
<evidence type="ECO:0000256" key="5">
    <source>
        <dbReference type="ARBA" id="ARBA00022853"/>
    </source>
</evidence>
<comment type="subcellular location">
    <subcellularLocation>
        <location evidence="1 10">Nucleus</location>
    </subcellularLocation>
</comment>
<evidence type="ECO:0000313" key="13">
    <source>
        <dbReference type="Proteomes" id="UP000035680"/>
    </source>
</evidence>
<feature type="domain" description="CAF1B/HIR1 beta-propeller" evidence="12">
    <location>
        <begin position="10"/>
        <end position="360"/>
    </location>
</feature>
<reference evidence="14" key="2">
    <citation type="submission" date="2015-08" db="UniProtKB">
        <authorList>
            <consortium name="WormBaseParasite"/>
        </authorList>
    </citation>
    <scope>IDENTIFICATION</scope>
</reference>
<keyword evidence="13" id="KW-1185">Reference proteome</keyword>
<dbReference type="SMART" id="SM00320">
    <property type="entry name" value="WD40"/>
    <property type="match status" value="5"/>
</dbReference>
<dbReference type="InterPro" id="IPR019775">
    <property type="entry name" value="WD40_repeat_CS"/>
</dbReference>
<evidence type="ECO:0000256" key="7">
    <source>
        <dbReference type="ARBA" id="ARBA00023163"/>
    </source>
</evidence>
<keyword evidence="4 10" id="KW-0677">Repeat</keyword>
<dbReference type="GO" id="GO:0005634">
    <property type="term" value="C:nucleus"/>
    <property type="evidence" value="ECO:0007669"/>
    <property type="project" value="UniProtKB-SubCell"/>
</dbReference>
<evidence type="ECO:0000259" key="11">
    <source>
        <dbReference type="Pfam" id="PF07569"/>
    </source>
</evidence>
<dbReference type="PROSITE" id="PS50082">
    <property type="entry name" value="WD_REPEATS_2"/>
    <property type="match status" value="2"/>
</dbReference>
<proteinExistence type="inferred from homology"/>
<accession>A0A0K0F7N5</accession>
<dbReference type="Gene3D" id="2.130.10.10">
    <property type="entry name" value="YVTN repeat-like/Quinoprotein amine dehydrogenase"/>
    <property type="match status" value="2"/>
</dbReference>
<feature type="domain" description="Protein HIRA-like C-terminal" evidence="11">
    <location>
        <begin position="648"/>
        <end position="829"/>
    </location>
</feature>
<dbReference type="InterPro" id="IPR011494">
    <property type="entry name" value="HIRA-like_C"/>
</dbReference>
<dbReference type="GO" id="GO:0006338">
    <property type="term" value="P:chromatin remodeling"/>
    <property type="evidence" value="ECO:0007669"/>
    <property type="project" value="InterPro"/>
</dbReference>
<sequence>MLRIHTCSWISYKNNQIYGIDIHPSGKKFAICLQVDGGKGNLEMWSMNSIINDTIPKSTSPLFNVAFRSGLNSVRWSKYDHGKYLAVSTEDGIILIIEYLGRCRENKSSSAEDEEDIKELYKTKYELHGHSLSANNAEWSNDGRFLASCGMDGKIIIWNVKKLPEKVVILNEASGGHTDNVNGISWDPIGNFLASQSNDKTLKVWSVDDWKVKTTISKPFEGACNSTMFKRMDWSPDGTILIAPAAMNNKTPATQVILRKNWDYKKDIIGLRQNSTVVKFMPSLIKVKSENDEISTVMVCAIGSRDRSFSLWMFPRYERPLCLIRNLFNDTIHDFSWHNNIVGACSSDGSVQFISLKESEFIKFCGIEELKSRCQFIHKQVPVQFRRDDDMLNDSITEDSCLLYRVPKTIPVKAASDVLPPPPFVAEKEIPKDSGKIEKEKSAETVKQPKLIVRSKNNATVKITSTQIIKEPEEDPKSHHITAAQPSMISLERLIDEQQFVKPALTMEEFNALLKIKILQESEEDLLDVSFESNMETSTIERAAVPTSKTLKGKLFFTIPEYKKLLKYITENKATIVDCITANNACQLMPGVNITRVTAKLGRVIVWETVITSKIGVIKFNDQYTVLVSYDKTVTILDSKTGRQLIQFILKEMTCIAFLKNHWLSLVSEKGKLYVWNLQIFRNSITISLKAIMQTEKELINVLISPNGIPIIHCENNRIYSYSTITNALILISNTSDVITRHALAKICGDLDSHSTGVISSLFDSSKLYSNLTLPDDITQLSIERSLESLLTAAKALSDFSDFKKYLHLYAQSLINNGHTEKLEGLIKEIESNKSLICGHDSNEVIEELQPYKEKNRSCSNGASKGVDLMETI</sequence>
<evidence type="ECO:0000256" key="9">
    <source>
        <dbReference type="PROSITE-ProRule" id="PRU00221"/>
    </source>
</evidence>
<comment type="function">
    <text evidence="10">Required for replication-independent chromatin assembly and for the periodic repression of histone gene transcription during the cell cycle.</text>
</comment>
<organism evidence="13 14">
    <name type="scientific">Strongyloides venezuelensis</name>
    <name type="common">Threadworm</name>
    <dbReference type="NCBI Taxonomy" id="75913"/>
    <lineage>
        <taxon>Eukaryota</taxon>
        <taxon>Metazoa</taxon>
        <taxon>Ecdysozoa</taxon>
        <taxon>Nematoda</taxon>
        <taxon>Chromadorea</taxon>
        <taxon>Rhabditida</taxon>
        <taxon>Tylenchina</taxon>
        <taxon>Panagrolaimomorpha</taxon>
        <taxon>Strongyloidoidea</taxon>
        <taxon>Strongyloididae</taxon>
        <taxon>Strongyloides</taxon>
    </lineage>
</organism>
<name>A0A0K0F7N5_STRVS</name>
<dbReference type="InterPro" id="IPR015943">
    <property type="entry name" value="WD40/YVTN_repeat-like_dom_sf"/>
</dbReference>
<feature type="repeat" description="WD" evidence="9">
    <location>
        <begin position="174"/>
        <end position="215"/>
    </location>
</feature>
<dbReference type="GO" id="GO:0000417">
    <property type="term" value="C:HIR complex"/>
    <property type="evidence" value="ECO:0007669"/>
    <property type="project" value="TreeGrafter"/>
</dbReference>
<dbReference type="PROSITE" id="PS00678">
    <property type="entry name" value="WD_REPEATS_1"/>
    <property type="match status" value="1"/>
</dbReference>
<dbReference type="InterPro" id="IPR036322">
    <property type="entry name" value="WD40_repeat_dom_sf"/>
</dbReference>
<dbReference type="InterPro" id="IPR055410">
    <property type="entry name" value="Beta-prop_CAF1B_HIR1"/>
</dbReference>
<keyword evidence="3 9" id="KW-0853">WD repeat</keyword>
<evidence type="ECO:0000256" key="3">
    <source>
        <dbReference type="ARBA" id="ARBA00022574"/>
    </source>
</evidence>
<dbReference type="WBParaSite" id="SVE_0483200.1">
    <property type="protein sequence ID" value="SVE_0483200.1"/>
    <property type="gene ID" value="SVE_0483200"/>
</dbReference>
<dbReference type="GO" id="GO:0031491">
    <property type="term" value="F:nucleosome binding"/>
    <property type="evidence" value="ECO:0007669"/>
    <property type="project" value="TreeGrafter"/>
</dbReference>
<dbReference type="PANTHER" id="PTHR13831">
    <property type="entry name" value="MEMBER OF THE HIR1 FAMILY OF WD-REPEAT PROTEINS"/>
    <property type="match status" value="1"/>
</dbReference>
<dbReference type="PANTHER" id="PTHR13831:SF0">
    <property type="entry name" value="PROTEIN HIRA"/>
    <property type="match status" value="1"/>
</dbReference>
<evidence type="ECO:0000256" key="1">
    <source>
        <dbReference type="ARBA" id="ARBA00004123"/>
    </source>
</evidence>
<evidence type="ECO:0000313" key="14">
    <source>
        <dbReference type="WBParaSite" id="SVE_0483200.1"/>
    </source>
</evidence>